<proteinExistence type="predicted"/>
<accession>A0A167N1B7</accession>
<dbReference type="GO" id="GO:0005524">
    <property type="term" value="F:ATP binding"/>
    <property type="evidence" value="ECO:0007669"/>
    <property type="project" value="InterPro"/>
</dbReference>
<dbReference type="SUPFAM" id="SSF52540">
    <property type="entry name" value="P-loop containing nucleoside triphosphate hydrolases"/>
    <property type="match status" value="1"/>
</dbReference>
<feature type="domain" description="IstB-like ATP-binding" evidence="1">
    <location>
        <begin position="99"/>
        <end position="190"/>
    </location>
</feature>
<evidence type="ECO:0000313" key="3">
    <source>
        <dbReference type="Proteomes" id="UP000076486"/>
    </source>
</evidence>
<dbReference type="AlphaFoldDB" id="A0A167N1B7"/>
<comment type="caution">
    <text evidence="2">The sequence shown here is derived from an EMBL/GenBank/DDBJ whole genome shotgun (WGS) entry which is preliminary data.</text>
</comment>
<gene>
    <name evidence="2" type="ORF">N473_07795</name>
</gene>
<feature type="non-terminal residue" evidence="2">
    <location>
        <position position="191"/>
    </location>
</feature>
<organism evidence="2 3">
    <name type="scientific">Pseudoalteromonas luteoviolacea CPMOR-1</name>
    <dbReference type="NCBI Taxonomy" id="1365248"/>
    <lineage>
        <taxon>Bacteria</taxon>
        <taxon>Pseudomonadati</taxon>
        <taxon>Pseudomonadota</taxon>
        <taxon>Gammaproteobacteria</taxon>
        <taxon>Alteromonadales</taxon>
        <taxon>Pseudoalteromonadaceae</taxon>
        <taxon>Pseudoalteromonas</taxon>
    </lineage>
</organism>
<dbReference type="PANTHER" id="PTHR30050:SF4">
    <property type="entry name" value="ATP-BINDING PROTEIN RV3427C IN INSERTION SEQUENCE-RELATED"/>
    <property type="match status" value="1"/>
</dbReference>
<name>A0A167N1B7_9GAMM</name>
<dbReference type="GO" id="GO:0006260">
    <property type="term" value="P:DNA replication"/>
    <property type="evidence" value="ECO:0007669"/>
    <property type="project" value="TreeGrafter"/>
</dbReference>
<dbReference type="InterPro" id="IPR002611">
    <property type="entry name" value="IstB_ATP-bd"/>
</dbReference>
<dbReference type="PANTHER" id="PTHR30050">
    <property type="entry name" value="CHROMOSOMAL REPLICATION INITIATOR PROTEIN DNAA"/>
    <property type="match status" value="1"/>
</dbReference>
<dbReference type="Proteomes" id="UP000076486">
    <property type="component" value="Unassembled WGS sequence"/>
</dbReference>
<dbReference type="RefSeq" id="WP_063366373.1">
    <property type="nucleotide sequence ID" value="NZ_AUYC01000010.1"/>
</dbReference>
<sequence>MNNALVRLQQRMPSHIKPDAKIQSYDDLLALRRADEKKQLEHFSQQRRDWVVRNSGMSDRFKNCTFDNYVAETDSQKKAVHYAQRYADTFQGRLTDGKGFMFIGEPGTGKNHLASAIANHIGRNFKTTLILTVSDLVGLIRQSWSKDNDLTESQVIKQIVSVDLLVIDEVGLQKGSEDEHLQLTKIIDKRL</sequence>
<dbReference type="EMBL" id="AUYC01000010">
    <property type="protein sequence ID" value="KZN67309.1"/>
    <property type="molecule type" value="Genomic_DNA"/>
</dbReference>
<reference evidence="2 3" key="1">
    <citation type="submission" date="2013-07" db="EMBL/GenBank/DDBJ databases">
        <title>Comparative Genomic and Metabolomic Analysis of Twelve Strains of Pseudoalteromonas luteoviolacea.</title>
        <authorList>
            <person name="Vynne N.G."/>
            <person name="Mansson M."/>
            <person name="Gram L."/>
        </authorList>
    </citation>
    <scope>NUCLEOTIDE SEQUENCE [LARGE SCALE GENOMIC DNA]</scope>
    <source>
        <strain evidence="2 3">CPMOR-1</strain>
    </source>
</reference>
<dbReference type="Pfam" id="PF01695">
    <property type="entry name" value="IstB_IS21"/>
    <property type="match status" value="1"/>
</dbReference>
<protein>
    <submittedName>
        <fullName evidence="2">DNA replication protein DnaC</fullName>
    </submittedName>
</protein>
<dbReference type="Gene3D" id="3.40.50.300">
    <property type="entry name" value="P-loop containing nucleotide triphosphate hydrolases"/>
    <property type="match status" value="1"/>
</dbReference>
<dbReference type="InterPro" id="IPR027417">
    <property type="entry name" value="P-loop_NTPase"/>
</dbReference>
<evidence type="ECO:0000259" key="1">
    <source>
        <dbReference type="Pfam" id="PF01695"/>
    </source>
</evidence>
<dbReference type="PATRIC" id="fig|1365248.3.peg.235"/>
<dbReference type="CDD" id="cd00009">
    <property type="entry name" value="AAA"/>
    <property type="match status" value="1"/>
</dbReference>
<evidence type="ECO:0000313" key="2">
    <source>
        <dbReference type="EMBL" id="KZN67309.1"/>
    </source>
</evidence>